<protein>
    <submittedName>
        <fullName evidence="3">Uncharacterized protein</fullName>
    </submittedName>
</protein>
<evidence type="ECO:0000256" key="2">
    <source>
        <dbReference type="SAM" id="Phobius"/>
    </source>
</evidence>
<dbReference type="Proteomes" id="UP001206128">
    <property type="component" value="Unassembled WGS sequence"/>
</dbReference>
<evidence type="ECO:0000313" key="3">
    <source>
        <dbReference type="EMBL" id="MCP2165152.1"/>
    </source>
</evidence>
<dbReference type="EMBL" id="JAMTCK010000004">
    <property type="protein sequence ID" value="MCP2165152.1"/>
    <property type="molecule type" value="Genomic_DNA"/>
</dbReference>
<evidence type="ECO:0000313" key="4">
    <source>
        <dbReference type="Proteomes" id="UP001206128"/>
    </source>
</evidence>
<feature type="transmembrane region" description="Helical" evidence="2">
    <location>
        <begin position="62"/>
        <end position="83"/>
    </location>
</feature>
<keyword evidence="2" id="KW-0812">Transmembrane</keyword>
<gene>
    <name evidence="3" type="ORF">LX83_002001</name>
</gene>
<reference evidence="3" key="1">
    <citation type="submission" date="2022-06" db="EMBL/GenBank/DDBJ databases">
        <title>Genomic Encyclopedia of Archaeal and Bacterial Type Strains, Phase II (KMG-II): from individual species to whole genera.</title>
        <authorList>
            <person name="Goeker M."/>
        </authorList>
    </citation>
    <scope>NUCLEOTIDE SEQUENCE</scope>
    <source>
        <strain evidence="3">DSM 43935</strain>
    </source>
</reference>
<accession>A0AAE3GBB8</accession>
<sequence length="125" mass="12631">MRAQPERAGAGQAGGGQPAVAGAPPRRLASVGGFLLPLAGIALLGWGWAVRARPWGWRGGEYASAFAGLVLGGLVVGALLLGVPRHRALRSFGRGLLLGASLGVLLGVGLIALLGYGLSRTEIPF</sequence>
<name>A0AAE3GBB8_9PSEU</name>
<keyword evidence="2" id="KW-0472">Membrane</keyword>
<feature type="transmembrane region" description="Helical" evidence="2">
    <location>
        <begin position="95"/>
        <end position="118"/>
    </location>
</feature>
<keyword evidence="4" id="KW-1185">Reference proteome</keyword>
<keyword evidence="2" id="KW-1133">Transmembrane helix</keyword>
<dbReference type="AlphaFoldDB" id="A0AAE3GBB8"/>
<dbReference type="RefSeq" id="WP_253769685.1">
    <property type="nucleotide sequence ID" value="NZ_JAMTCK010000004.1"/>
</dbReference>
<proteinExistence type="predicted"/>
<comment type="caution">
    <text evidence="3">The sequence shown here is derived from an EMBL/GenBank/DDBJ whole genome shotgun (WGS) entry which is preliminary data.</text>
</comment>
<feature type="compositionally biased region" description="Low complexity" evidence="1">
    <location>
        <begin position="1"/>
        <end position="10"/>
    </location>
</feature>
<feature type="transmembrane region" description="Helical" evidence="2">
    <location>
        <begin position="28"/>
        <end position="50"/>
    </location>
</feature>
<feature type="region of interest" description="Disordered" evidence="1">
    <location>
        <begin position="1"/>
        <end position="23"/>
    </location>
</feature>
<evidence type="ECO:0000256" key="1">
    <source>
        <dbReference type="SAM" id="MobiDB-lite"/>
    </source>
</evidence>
<organism evidence="3 4">
    <name type="scientific">Goodfellowiella coeruleoviolacea</name>
    <dbReference type="NCBI Taxonomy" id="334858"/>
    <lineage>
        <taxon>Bacteria</taxon>
        <taxon>Bacillati</taxon>
        <taxon>Actinomycetota</taxon>
        <taxon>Actinomycetes</taxon>
        <taxon>Pseudonocardiales</taxon>
        <taxon>Pseudonocardiaceae</taxon>
        <taxon>Goodfellowiella</taxon>
    </lineage>
</organism>